<dbReference type="EMBL" id="BKCJ010347305">
    <property type="protein sequence ID" value="GEZ95574.1"/>
    <property type="molecule type" value="Genomic_DNA"/>
</dbReference>
<organism evidence="1">
    <name type="scientific">Tanacetum cinerariifolium</name>
    <name type="common">Dalmatian daisy</name>
    <name type="synonym">Chrysanthemum cinerariifolium</name>
    <dbReference type="NCBI Taxonomy" id="118510"/>
    <lineage>
        <taxon>Eukaryota</taxon>
        <taxon>Viridiplantae</taxon>
        <taxon>Streptophyta</taxon>
        <taxon>Embryophyta</taxon>
        <taxon>Tracheophyta</taxon>
        <taxon>Spermatophyta</taxon>
        <taxon>Magnoliopsida</taxon>
        <taxon>eudicotyledons</taxon>
        <taxon>Gunneridae</taxon>
        <taxon>Pentapetalae</taxon>
        <taxon>asterids</taxon>
        <taxon>campanulids</taxon>
        <taxon>Asterales</taxon>
        <taxon>Asteraceae</taxon>
        <taxon>Asteroideae</taxon>
        <taxon>Anthemideae</taxon>
        <taxon>Anthemidinae</taxon>
        <taxon>Tanacetum</taxon>
    </lineage>
</organism>
<evidence type="ECO:0000313" key="1">
    <source>
        <dbReference type="EMBL" id="GEZ95574.1"/>
    </source>
</evidence>
<comment type="caution">
    <text evidence="1">The sequence shown here is derived from an EMBL/GenBank/DDBJ whole genome shotgun (WGS) entry which is preliminary data.</text>
</comment>
<dbReference type="AlphaFoldDB" id="A0A699IXW6"/>
<sequence>MLLALDNAGGTTNPWSAADFADCEEEDAEVTQPRLRLRNTLDNLENGMEVDHEDNSATVRAAFQIAYHSFCELSFDFL</sequence>
<accession>A0A699IXW6</accession>
<name>A0A699IXW6_TANCI</name>
<gene>
    <name evidence="1" type="ORF">Tci_567547</name>
</gene>
<protein>
    <submittedName>
        <fullName evidence="1">Uncharacterized protein</fullName>
    </submittedName>
</protein>
<proteinExistence type="predicted"/>
<reference evidence="1" key="1">
    <citation type="journal article" date="2019" name="Sci. Rep.">
        <title>Draft genome of Tanacetum cinerariifolium, the natural source of mosquito coil.</title>
        <authorList>
            <person name="Yamashiro T."/>
            <person name="Shiraishi A."/>
            <person name="Satake H."/>
            <person name="Nakayama K."/>
        </authorList>
    </citation>
    <scope>NUCLEOTIDE SEQUENCE</scope>
</reference>